<dbReference type="PROSITE" id="PS50893">
    <property type="entry name" value="ABC_TRANSPORTER_2"/>
    <property type="match status" value="1"/>
</dbReference>
<evidence type="ECO:0000256" key="2">
    <source>
        <dbReference type="ARBA" id="ARBA00022448"/>
    </source>
</evidence>
<protein>
    <submittedName>
        <fullName evidence="6">ABC transporter related protein</fullName>
    </submittedName>
</protein>
<dbReference type="GO" id="GO:0016887">
    <property type="term" value="F:ATP hydrolysis activity"/>
    <property type="evidence" value="ECO:0007669"/>
    <property type="project" value="InterPro"/>
</dbReference>
<keyword evidence="4" id="KW-0067">ATP-binding</keyword>
<dbReference type="InterPro" id="IPR015860">
    <property type="entry name" value="ABC_transpr_TagH-like"/>
</dbReference>
<dbReference type="AlphaFoldDB" id="A0A084EBF2"/>
<comment type="similarity">
    <text evidence="1">Belongs to the ABC transporter superfamily.</text>
</comment>
<feature type="domain" description="ABC transporter" evidence="5">
    <location>
        <begin position="27"/>
        <end position="248"/>
    </location>
</feature>
<evidence type="ECO:0000313" key="7">
    <source>
        <dbReference type="Proteomes" id="UP000028534"/>
    </source>
</evidence>
<evidence type="ECO:0000313" key="6">
    <source>
        <dbReference type="EMBL" id="KEZ15294.1"/>
    </source>
</evidence>
<proteinExistence type="inferred from homology"/>
<evidence type="ECO:0000256" key="1">
    <source>
        <dbReference type="ARBA" id="ARBA00005417"/>
    </source>
</evidence>
<dbReference type="GO" id="GO:0016020">
    <property type="term" value="C:membrane"/>
    <property type="evidence" value="ECO:0007669"/>
    <property type="project" value="InterPro"/>
</dbReference>
<dbReference type="Pfam" id="PF00005">
    <property type="entry name" value="ABC_tran"/>
    <property type="match status" value="1"/>
</dbReference>
<dbReference type="EMBL" id="JGVR01000042">
    <property type="protein sequence ID" value="KEZ15294.1"/>
    <property type="molecule type" value="Genomic_DNA"/>
</dbReference>
<evidence type="ECO:0000259" key="5">
    <source>
        <dbReference type="PROSITE" id="PS50893"/>
    </source>
</evidence>
<dbReference type="GO" id="GO:0005524">
    <property type="term" value="F:ATP binding"/>
    <property type="evidence" value="ECO:0007669"/>
    <property type="project" value="UniProtKB-KW"/>
</dbReference>
<accession>A0A084EBF2</accession>
<dbReference type="SMART" id="SM00382">
    <property type="entry name" value="AAA"/>
    <property type="match status" value="1"/>
</dbReference>
<gene>
    <name evidence="6" type="ORF">CP98_04530</name>
</gene>
<keyword evidence="2" id="KW-0813">Transport</keyword>
<dbReference type="InterPro" id="IPR029439">
    <property type="entry name" value="Wzt_C"/>
</dbReference>
<name>A0A084EBF2_SPHYA</name>
<dbReference type="eggNOG" id="COG1134">
    <property type="taxonomic scope" value="Bacteria"/>
</dbReference>
<dbReference type="GO" id="GO:0140359">
    <property type="term" value="F:ABC-type transporter activity"/>
    <property type="evidence" value="ECO:0007669"/>
    <property type="project" value="InterPro"/>
</dbReference>
<dbReference type="InterPro" id="IPR027417">
    <property type="entry name" value="P-loop_NTPase"/>
</dbReference>
<evidence type="ECO:0000256" key="4">
    <source>
        <dbReference type="ARBA" id="ARBA00022840"/>
    </source>
</evidence>
<dbReference type="PANTHER" id="PTHR46743">
    <property type="entry name" value="TEICHOIC ACIDS EXPORT ATP-BINDING PROTEIN TAGH"/>
    <property type="match status" value="1"/>
</dbReference>
<dbReference type="CDD" id="cd10147">
    <property type="entry name" value="Wzt_C-like"/>
    <property type="match status" value="1"/>
</dbReference>
<dbReference type="Pfam" id="PF14524">
    <property type="entry name" value="Wzt_C"/>
    <property type="match status" value="1"/>
</dbReference>
<organism evidence="6 7">
    <name type="scientific">Sphingobium yanoikuyae</name>
    <name type="common">Sphingomonas yanoikuyae</name>
    <dbReference type="NCBI Taxonomy" id="13690"/>
    <lineage>
        <taxon>Bacteria</taxon>
        <taxon>Pseudomonadati</taxon>
        <taxon>Pseudomonadota</taxon>
        <taxon>Alphaproteobacteria</taxon>
        <taxon>Sphingomonadales</taxon>
        <taxon>Sphingomonadaceae</taxon>
        <taxon>Sphingobium</taxon>
    </lineage>
</organism>
<sequence>MQAAITVQDLGKTYRSRDRGRPSSLKGRILSGYRALKVESFWGLRHISFSIARGRAVGVVGLNGAGKSTLLRLIGGVGVADEGSIRVNGRIGALLDIGAGLTEDLTGRENIFLLGVISGMLRSEVKERFDEIVAFAELADFIEAPVRTYSTGMRMRLAFAVAVNISPDILLIDEVLAVGDQAFQNKCLRRVDQIRKSGATIFLVSHDETQIRSLCDDVILLDKGRMIAHGPLDETMALYAASIDARIAATELPPPPPPRPNSGSDLLINDKNRFGTQKMVIDHVRVLDGQDRQIESIMAGEALAIALQFRGHPTDAPPVVLVGIYAADDSACFETNSQLAGIPLHFENGIGVISLRISRLDLAPGNYRLTVGLFSPEWETVYDYHAEVYPLRIIGLGPSKGYLNPPLNWQSSPAMMAGELD</sequence>
<evidence type="ECO:0000256" key="3">
    <source>
        <dbReference type="ARBA" id="ARBA00022741"/>
    </source>
</evidence>
<dbReference type="InterPro" id="IPR050683">
    <property type="entry name" value="Bact_Polysacc_Export_ATP-bd"/>
</dbReference>
<dbReference type="InterPro" id="IPR003439">
    <property type="entry name" value="ABC_transporter-like_ATP-bd"/>
</dbReference>
<keyword evidence="3" id="KW-0547">Nucleotide-binding</keyword>
<dbReference type="PATRIC" id="fig|13690.10.peg.4665"/>
<dbReference type="Gene3D" id="3.40.50.300">
    <property type="entry name" value="P-loop containing nucleotide triphosphate hydrolases"/>
    <property type="match status" value="1"/>
</dbReference>
<dbReference type="PANTHER" id="PTHR46743:SF2">
    <property type="entry name" value="TEICHOIC ACIDS EXPORT ATP-BINDING PROTEIN TAGH"/>
    <property type="match status" value="1"/>
</dbReference>
<dbReference type="Proteomes" id="UP000028534">
    <property type="component" value="Unassembled WGS sequence"/>
</dbReference>
<dbReference type="SUPFAM" id="SSF52540">
    <property type="entry name" value="P-loop containing nucleoside triphosphate hydrolases"/>
    <property type="match status" value="1"/>
</dbReference>
<comment type="caution">
    <text evidence="6">The sequence shown here is derived from an EMBL/GenBank/DDBJ whole genome shotgun (WGS) entry which is preliminary data.</text>
</comment>
<dbReference type="Gene3D" id="2.70.50.60">
    <property type="entry name" value="abc- transporter (atp binding component) like domain"/>
    <property type="match status" value="1"/>
</dbReference>
<dbReference type="RefSeq" id="WP_252365058.1">
    <property type="nucleotide sequence ID" value="NZ_JGVR01000042.1"/>
</dbReference>
<dbReference type="InterPro" id="IPR003593">
    <property type="entry name" value="AAA+_ATPase"/>
</dbReference>
<reference evidence="6 7" key="1">
    <citation type="submission" date="2014-03" db="EMBL/GenBank/DDBJ databases">
        <title>Genome sequence of Sphingobium yanoikuyae B1.</title>
        <authorList>
            <person name="Gan H.M."/>
            <person name="Gan H.Y."/>
            <person name="Savka M.A."/>
        </authorList>
    </citation>
    <scope>NUCLEOTIDE SEQUENCE [LARGE SCALE GENOMIC DNA]</scope>
    <source>
        <strain evidence="6 7">B1</strain>
    </source>
</reference>
<dbReference type="CDD" id="cd03220">
    <property type="entry name" value="ABC_KpsT_Wzt"/>
    <property type="match status" value="1"/>
</dbReference>